<proteinExistence type="predicted"/>
<dbReference type="Gene3D" id="3.30.930.10">
    <property type="entry name" value="Bira Bifunctional Protein, Domain 2"/>
    <property type="match status" value="1"/>
</dbReference>
<evidence type="ECO:0000259" key="2">
    <source>
        <dbReference type="Pfam" id="PF02912"/>
    </source>
</evidence>
<keyword evidence="4" id="KW-1185">Reference proteome</keyword>
<dbReference type="GO" id="GO:0005524">
    <property type="term" value="F:ATP binding"/>
    <property type="evidence" value="ECO:0007669"/>
    <property type="project" value="InterPro"/>
</dbReference>
<dbReference type="AlphaFoldDB" id="Q2VYY9"/>
<dbReference type="InterPro" id="IPR010978">
    <property type="entry name" value="tRNA-bd_arm"/>
</dbReference>
<evidence type="ECO:0000256" key="1">
    <source>
        <dbReference type="SAM" id="MobiDB-lite"/>
    </source>
</evidence>
<feature type="domain" description="Phenylalanine-tRNA ligase class II N-terminal" evidence="2">
    <location>
        <begin position="19"/>
        <end position="82"/>
    </location>
</feature>
<feature type="region of interest" description="Disordered" evidence="1">
    <location>
        <begin position="90"/>
        <end position="115"/>
    </location>
</feature>
<accession>Q2VYY9</accession>
<dbReference type="STRING" id="342108.amb4382"/>
<dbReference type="EMBL" id="AP007255">
    <property type="protein sequence ID" value="BAE53186.1"/>
    <property type="molecule type" value="Genomic_DNA"/>
</dbReference>
<sequence>MQDLDKLQSEALAAVAAATTLDQLEAARVAALGKKGTITGLMKSLGGMGPDERKAAGAALNAARGEVEGALAAAKATLEAKAWTSVWPVNASTSPCRRGPNPWGVFTPFPRSWTR</sequence>
<dbReference type="GO" id="GO:0006432">
    <property type="term" value="P:phenylalanyl-tRNA aminoacylation"/>
    <property type="evidence" value="ECO:0007669"/>
    <property type="project" value="InterPro"/>
</dbReference>
<name>Q2VYY9_PARM1</name>
<evidence type="ECO:0000313" key="4">
    <source>
        <dbReference type="Proteomes" id="UP000007058"/>
    </source>
</evidence>
<dbReference type="Proteomes" id="UP000007058">
    <property type="component" value="Chromosome"/>
</dbReference>
<protein>
    <recommendedName>
        <fullName evidence="2">Phenylalanine-tRNA ligase class II N-terminal domain-containing protein</fullName>
    </recommendedName>
</protein>
<dbReference type="GO" id="GO:0005737">
    <property type="term" value="C:cytoplasm"/>
    <property type="evidence" value="ECO:0007669"/>
    <property type="project" value="InterPro"/>
</dbReference>
<reference evidence="3 4" key="1">
    <citation type="journal article" date="2005" name="DNA Res.">
        <title>Complete genome sequence of the facultative anaerobic magnetotactic bacterium Magnetospirillum sp. strain AMB-1.</title>
        <authorList>
            <person name="Matsunaga T."/>
            <person name="Okamura Y."/>
            <person name="Fukuda Y."/>
            <person name="Wahyudi A.T."/>
            <person name="Murase Y."/>
            <person name="Takeyama H."/>
        </authorList>
    </citation>
    <scope>NUCLEOTIDE SEQUENCE [LARGE SCALE GENOMIC DNA]</scope>
    <source>
        <strain evidence="4">ATCC 700264 / AMB-1</strain>
    </source>
</reference>
<dbReference type="Pfam" id="PF02912">
    <property type="entry name" value="Phe_tRNA-synt_N"/>
    <property type="match status" value="1"/>
</dbReference>
<dbReference type="InterPro" id="IPR004188">
    <property type="entry name" value="Phe-tRNA_ligase_II_N"/>
</dbReference>
<organism evidence="3 4">
    <name type="scientific">Paramagnetospirillum magneticum (strain ATCC 700264 / AMB-1)</name>
    <name type="common">Magnetospirillum magneticum</name>
    <dbReference type="NCBI Taxonomy" id="342108"/>
    <lineage>
        <taxon>Bacteria</taxon>
        <taxon>Pseudomonadati</taxon>
        <taxon>Pseudomonadota</taxon>
        <taxon>Alphaproteobacteria</taxon>
        <taxon>Rhodospirillales</taxon>
        <taxon>Magnetospirillaceae</taxon>
        <taxon>Paramagnetospirillum</taxon>
    </lineage>
</organism>
<evidence type="ECO:0000313" key="3">
    <source>
        <dbReference type="EMBL" id="BAE53186.1"/>
    </source>
</evidence>
<dbReference type="KEGG" id="mag:amb4382"/>
<dbReference type="HOGENOM" id="CLU_2106001_0_0_5"/>
<dbReference type="GO" id="GO:0004826">
    <property type="term" value="F:phenylalanine-tRNA ligase activity"/>
    <property type="evidence" value="ECO:0007669"/>
    <property type="project" value="InterPro"/>
</dbReference>
<dbReference type="SUPFAM" id="SSF46589">
    <property type="entry name" value="tRNA-binding arm"/>
    <property type="match status" value="1"/>
</dbReference>
<dbReference type="InterPro" id="IPR045864">
    <property type="entry name" value="aa-tRNA-synth_II/BPL/LPL"/>
</dbReference>
<gene>
    <name evidence="3" type="ordered locus">amb4382</name>
</gene>